<dbReference type="Pfam" id="PF13649">
    <property type="entry name" value="Methyltransf_25"/>
    <property type="match status" value="1"/>
</dbReference>
<dbReference type="InterPro" id="IPR041698">
    <property type="entry name" value="Methyltransf_25"/>
</dbReference>
<sequence>MTVSLTSPTFDDLFSQWERQQAAYVAHRQNRFQVMLDVLGLHCPTGPTVLDLACGPGSIADLVLHRFPEARAVAADYDPVLARIARSVLARHGDRATVVDADLVSADWSSALPACTFDAVLSSTALHWLSPGQLLAVYTELARLLPPGAVLLNADHLRFGDDRPALQRLSAEHDTAVQREAFTDGAATWQQWWDLAARHPELAPLLPERERRFADRPPQPLASLEFHLAALRTAGFTEVGTVWQYLDDYVVFARR</sequence>
<dbReference type="PANTHER" id="PTHR43591:SF108">
    <property type="entry name" value="S-ADENOSYL-L-METHIONINE-DEPENDENT METHYLTRANSFERASE"/>
    <property type="match status" value="1"/>
</dbReference>
<dbReference type="CDD" id="cd02440">
    <property type="entry name" value="AdoMet_MTases"/>
    <property type="match status" value="1"/>
</dbReference>
<evidence type="ECO:0000313" key="2">
    <source>
        <dbReference type="EMBL" id="GAT68715.1"/>
    </source>
</evidence>
<dbReference type="GO" id="GO:0032259">
    <property type="term" value="P:methylation"/>
    <property type="evidence" value="ECO:0007669"/>
    <property type="project" value="UniProtKB-KW"/>
</dbReference>
<accession>A0A161LMT4</accession>
<dbReference type="EMBL" id="BDCX01000010">
    <property type="protein sequence ID" value="GAT68715.1"/>
    <property type="molecule type" value="Genomic_DNA"/>
</dbReference>
<organism evidence="2 3">
    <name type="scientific">Planomonospora sphaerica</name>
    <dbReference type="NCBI Taxonomy" id="161355"/>
    <lineage>
        <taxon>Bacteria</taxon>
        <taxon>Bacillati</taxon>
        <taxon>Actinomycetota</taxon>
        <taxon>Actinomycetes</taxon>
        <taxon>Streptosporangiales</taxon>
        <taxon>Streptosporangiaceae</taxon>
        <taxon>Planomonospora</taxon>
    </lineage>
</organism>
<gene>
    <name evidence="2" type="ORF">PS9374_04380</name>
</gene>
<name>A0A161LMT4_9ACTN</name>
<dbReference type="STRING" id="161355.PS9374_04380"/>
<dbReference type="Gene3D" id="3.40.50.150">
    <property type="entry name" value="Vaccinia Virus protein VP39"/>
    <property type="match status" value="1"/>
</dbReference>
<reference evidence="2 3" key="1">
    <citation type="journal article" date="2016" name="Genome Announc.">
        <title>Draft Genome Sequence of Planomonospora sphaerica JCM9374, a Rare Actinomycete.</title>
        <authorList>
            <person name="Dohra H."/>
            <person name="Suzuki T."/>
            <person name="Inoue Y."/>
            <person name="Kodani S."/>
        </authorList>
    </citation>
    <scope>NUCLEOTIDE SEQUENCE [LARGE SCALE GENOMIC DNA]</scope>
    <source>
        <strain evidence="2 3">JCM 9374</strain>
    </source>
</reference>
<evidence type="ECO:0000313" key="3">
    <source>
        <dbReference type="Proteomes" id="UP000077701"/>
    </source>
</evidence>
<dbReference type="OrthoDB" id="3286690at2"/>
<feature type="domain" description="Methyltransferase" evidence="1">
    <location>
        <begin position="49"/>
        <end position="148"/>
    </location>
</feature>
<keyword evidence="2" id="KW-0808">Transferase</keyword>
<evidence type="ECO:0000259" key="1">
    <source>
        <dbReference type="Pfam" id="PF13649"/>
    </source>
</evidence>
<dbReference type="SUPFAM" id="SSF53335">
    <property type="entry name" value="S-adenosyl-L-methionine-dependent methyltransferases"/>
    <property type="match status" value="1"/>
</dbReference>
<dbReference type="PANTHER" id="PTHR43591">
    <property type="entry name" value="METHYLTRANSFERASE"/>
    <property type="match status" value="1"/>
</dbReference>
<keyword evidence="2" id="KW-0489">Methyltransferase</keyword>
<dbReference type="GO" id="GO:0008168">
    <property type="term" value="F:methyltransferase activity"/>
    <property type="evidence" value="ECO:0007669"/>
    <property type="project" value="UniProtKB-KW"/>
</dbReference>
<dbReference type="AlphaFoldDB" id="A0A161LMT4"/>
<dbReference type="InterPro" id="IPR029063">
    <property type="entry name" value="SAM-dependent_MTases_sf"/>
</dbReference>
<reference evidence="3" key="2">
    <citation type="submission" date="2016-04" db="EMBL/GenBank/DDBJ databases">
        <title>Planomonospora sphaerica JCM9374 whole genome shotgun sequence.</title>
        <authorList>
            <person name="Suzuki T."/>
            <person name="Dohra H."/>
            <person name="Kodani S."/>
        </authorList>
    </citation>
    <scope>NUCLEOTIDE SEQUENCE [LARGE SCALE GENOMIC DNA]</scope>
    <source>
        <strain evidence="3">JCM 9374</strain>
    </source>
</reference>
<dbReference type="RefSeq" id="WP_068899446.1">
    <property type="nucleotide sequence ID" value="NZ_BDCX01000010.1"/>
</dbReference>
<proteinExistence type="predicted"/>
<protein>
    <submittedName>
        <fullName evidence="2">Methyltransferase type 12</fullName>
    </submittedName>
</protein>
<dbReference type="Proteomes" id="UP000077701">
    <property type="component" value="Unassembled WGS sequence"/>
</dbReference>
<keyword evidence="3" id="KW-1185">Reference proteome</keyword>
<comment type="caution">
    <text evidence="2">The sequence shown here is derived from an EMBL/GenBank/DDBJ whole genome shotgun (WGS) entry which is preliminary data.</text>
</comment>